<keyword evidence="2" id="KW-1185">Reference proteome</keyword>
<proteinExistence type="predicted"/>
<dbReference type="Proteomes" id="UP000008694">
    <property type="component" value="Unassembled WGS sequence"/>
</dbReference>
<organism evidence="2">
    <name type="scientific">Arabidopsis lyrata subsp. lyrata</name>
    <name type="common">Lyre-leaved rock-cress</name>
    <dbReference type="NCBI Taxonomy" id="81972"/>
    <lineage>
        <taxon>Eukaryota</taxon>
        <taxon>Viridiplantae</taxon>
        <taxon>Streptophyta</taxon>
        <taxon>Embryophyta</taxon>
        <taxon>Tracheophyta</taxon>
        <taxon>Spermatophyta</taxon>
        <taxon>Magnoliopsida</taxon>
        <taxon>eudicotyledons</taxon>
        <taxon>Gunneridae</taxon>
        <taxon>Pentapetalae</taxon>
        <taxon>rosids</taxon>
        <taxon>malvids</taxon>
        <taxon>Brassicales</taxon>
        <taxon>Brassicaceae</taxon>
        <taxon>Camelineae</taxon>
        <taxon>Arabidopsis</taxon>
    </lineage>
</organism>
<dbReference type="AlphaFoldDB" id="D7KYS6"/>
<protein>
    <submittedName>
        <fullName evidence="1">Expressed protein</fullName>
    </submittedName>
</protein>
<evidence type="ECO:0000313" key="1">
    <source>
        <dbReference type="EMBL" id="EFH63613.1"/>
    </source>
</evidence>
<gene>
    <name evidence="1" type="ORF">ARALYDRAFT_894958</name>
</gene>
<reference evidence="2" key="1">
    <citation type="journal article" date="2011" name="Nat. Genet.">
        <title>The Arabidopsis lyrata genome sequence and the basis of rapid genome size change.</title>
        <authorList>
            <person name="Hu T.T."/>
            <person name="Pattyn P."/>
            <person name="Bakker E.G."/>
            <person name="Cao J."/>
            <person name="Cheng J.-F."/>
            <person name="Clark R.M."/>
            <person name="Fahlgren N."/>
            <person name="Fawcett J.A."/>
            <person name="Grimwood J."/>
            <person name="Gundlach H."/>
            <person name="Haberer G."/>
            <person name="Hollister J.D."/>
            <person name="Ossowski S."/>
            <person name="Ottilar R.P."/>
            <person name="Salamov A.A."/>
            <person name="Schneeberger K."/>
            <person name="Spannagl M."/>
            <person name="Wang X."/>
            <person name="Yang L."/>
            <person name="Nasrallah M.E."/>
            <person name="Bergelson J."/>
            <person name="Carrington J.C."/>
            <person name="Gaut B.S."/>
            <person name="Schmutz J."/>
            <person name="Mayer K.F.X."/>
            <person name="Van de Peer Y."/>
            <person name="Grigoriev I.V."/>
            <person name="Nordborg M."/>
            <person name="Weigel D."/>
            <person name="Guo Y.-L."/>
        </authorList>
    </citation>
    <scope>NUCLEOTIDE SEQUENCE [LARGE SCALE GENOMIC DNA]</scope>
    <source>
        <strain evidence="2">cv. MN47</strain>
    </source>
</reference>
<sequence>MGNLKLILPNSLSVFNDTSIFTEKKSFCENSSHQSFAIQRQKLLQVATFSTNKASKRRLWLSHSPVV</sequence>
<evidence type="ECO:0000313" key="2">
    <source>
        <dbReference type="Proteomes" id="UP000008694"/>
    </source>
</evidence>
<accession>D7KYS6</accession>
<name>D7KYS6_ARALL</name>
<dbReference type="EMBL" id="GL348714">
    <property type="protein sequence ID" value="EFH63613.1"/>
    <property type="molecule type" value="Genomic_DNA"/>
</dbReference>
<dbReference type="Gramene" id="scaffold_202032.1">
    <property type="protein sequence ID" value="scaffold_202032.1"/>
    <property type="gene ID" value="scaffold_202032.1"/>
</dbReference>
<dbReference type="HOGENOM" id="CLU_2815860_0_0_1"/>